<accession>A0A067LUY1</accession>
<sequence length="150" mass="17207">MRQEEWTLWRLQRWIAECSVGGVMGEVRMRAVRDLADLRETELGEYSRSRGSASRLMRTSVEGEPGSGGIGGVRLRSGLESSEKVIHHERPIARGGVLDWKGDEVHVKLCSLEGSMHHARCVGRSRVRCKRRLHIWAGKRRQHRQRSTQR</sequence>
<feature type="region of interest" description="Disordered" evidence="1">
    <location>
        <begin position="54"/>
        <end position="74"/>
    </location>
</feature>
<name>A0A067LUY1_BOTB1</name>
<evidence type="ECO:0000256" key="1">
    <source>
        <dbReference type="SAM" id="MobiDB-lite"/>
    </source>
</evidence>
<proteinExistence type="predicted"/>
<keyword evidence="3" id="KW-1185">Reference proteome</keyword>
<dbReference type="InParanoid" id="A0A067LUY1"/>
<reference evidence="3" key="1">
    <citation type="journal article" date="2014" name="Proc. Natl. Acad. Sci. U.S.A.">
        <title>Extensive sampling of basidiomycete genomes demonstrates inadequacy of the white-rot/brown-rot paradigm for wood decay fungi.</title>
        <authorList>
            <person name="Riley R."/>
            <person name="Salamov A.A."/>
            <person name="Brown D.W."/>
            <person name="Nagy L.G."/>
            <person name="Floudas D."/>
            <person name="Held B.W."/>
            <person name="Levasseur A."/>
            <person name="Lombard V."/>
            <person name="Morin E."/>
            <person name="Otillar R."/>
            <person name="Lindquist E.A."/>
            <person name="Sun H."/>
            <person name="LaButti K.M."/>
            <person name="Schmutz J."/>
            <person name="Jabbour D."/>
            <person name="Luo H."/>
            <person name="Baker S.E."/>
            <person name="Pisabarro A.G."/>
            <person name="Walton J.D."/>
            <person name="Blanchette R.A."/>
            <person name="Henrissat B."/>
            <person name="Martin F."/>
            <person name="Cullen D."/>
            <person name="Hibbett D.S."/>
            <person name="Grigoriev I.V."/>
        </authorList>
    </citation>
    <scope>NUCLEOTIDE SEQUENCE [LARGE SCALE GENOMIC DNA]</scope>
    <source>
        <strain evidence="3">FD-172 SS1</strain>
    </source>
</reference>
<evidence type="ECO:0000313" key="3">
    <source>
        <dbReference type="Proteomes" id="UP000027195"/>
    </source>
</evidence>
<organism evidence="2 3">
    <name type="scientific">Botryobasidium botryosum (strain FD-172 SS1)</name>
    <dbReference type="NCBI Taxonomy" id="930990"/>
    <lineage>
        <taxon>Eukaryota</taxon>
        <taxon>Fungi</taxon>
        <taxon>Dikarya</taxon>
        <taxon>Basidiomycota</taxon>
        <taxon>Agaricomycotina</taxon>
        <taxon>Agaricomycetes</taxon>
        <taxon>Cantharellales</taxon>
        <taxon>Botryobasidiaceae</taxon>
        <taxon>Botryobasidium</taxon>
    </lineage>
</organism>
<dbReference type="EMBL" id="KL198119">
    <property type="protein sequence ID" value="KDQ06914.1"/>
    <property type="molecule type" value="Genomic_DNA"/>
</dbReference>
<evidence type="ECO:0000313" key="2">
    <source>
        <dbReference type="EMBL" id="KDQ06914.1"/>
    </source>
</evidence>
<protein>
    <submittedName>
        <fullName evidence="2">Uncharacterized protein</fullName>
    </submittedName>
</protein>
<dbReference type="Proteomes" id="UP000027195">
    <property type="component" value="Unassembled WGS sequence"/>
</dbReference>
<dbReference type="AlphaFoldDB" id="A0A067LUY1"/>
<dbReference type="HOGENOM" id="CLU_1740198_0_0_1"/>
<gene>
    <name evidence="2" type="ORF">BOTBODRAFT_231974</name>
</gene>